<dbReference type="Pfam" id="PF16344">
    <property type="entry name" value="FecR_C"/>
    <property type="match status" value="1"/>
</dbReference>
<dbReference type="InterPro" id="IPR012373">
    <property type="entry name" value="Ferrdict_sens_TM"/>
</dbReference>
<dbReference type="HOGENOM" id="CLU_050192_2_2_10"/>
<dbReference type="Gene3D" id="2.60.120.1440">
    <property type="match status" value="1"/>
</dbReference>
<dbReference type="OrthoDB" id="700427at2"/>
<evidence type="ECO:0000313" key="5">
    <source>
        <dbReference type="Proteomes" id="UP000002774"/>
    </source>
</evidence>
<protein>
    <submittedName>
        <fullName evidence="4">Anti-FecI sigma factor, FecR</fullName>
    </submittedName>
</protein>
<dbReference type="Proteomes" id="UP000002774">
    <property type="component" value="Chromosome"/>
</dbReference>
<organism evidence="4 5">
    <name type="scientific">Mucilaginibacter paludis DSM 18603</name>
    <dbReference type="NCBI Taxonomy" id="714943"/>
    <lineage>
        <taxon>Bacteria</taxon>
        <taxon>Pseudomonadati</taxon>
        <taxon>Bacteroidota</taxon>
        <taxon>Sphingobacteriia</taxon>
        <taxon>Sphingobacteriales</taxon>
        <taxon>Sphingobacteriaceae</taxon>
        <taxon>Mucilaginibacter</taxon>
    </lineage>
</organism>
<name>H1Y6C4_9SPHI</name>
<dbReference type="AlphaFoldDB" id="H1Y6C4"/>
<evidence type="ECO:0000256" key="1">
    <source>
        <dbReference type="SAM" id="Phobius"/>
    </source>
</evidence>
<dbReference type="PANTHER" id="PTHR30273">
    <property type="entry name" value="PERIPLASMIC SIGNAL SENSOR AND SIGMA FACTOR ACTIVATOR FECR-RELATED"/>
    <property type="match status" value="1"/>
</dbReference>
<dbReference type="PANTHER" id="PTHR30273:SF2">
    <property type="entry name" value="PROTEIN FECR"/>
    <property type="match status" value="1"/>
</dbReference>
<reference evidence="4" key="1">
    <citation type="submission" date="2011-09" db="EMBL/GenBank/DDBJ databases">
        <title>The permanent draft genome of Mucilaginibacter paludis DSM 18603.</title>
        <authorList>
            <consortium name="US DOE Joint Genome Institute (JGI-PGF)"/>
            <person name="Lucas S."/>
            <person name="Han J."/>
            <person name="Lapidus A."/>
            <person name="Bruce D."/>
            <person name="Goodwin L."/>
            <person name="Pitluck S."/>
            <person name="Peters L."/>
            <person name="Kyrpides N."/>
            <person name="Mavromatis K."/>
            <person name="Ivanova N."/>
            <person name="Mikhailova N."/>
            <person name="Held B."/>
            <person name="Detter J.C."/>
            <person name="Tapia R."/>
            <person name="Han C."/>
            <person name="Land M."/>
            <person name="Hauser L."/>
            <person name="Markowitz V."/>
            <person name="Cheng J.-F."/>
            <person name="Hugenholtz P."/>
            <person name="Woyke T."/>
            <person name="Wu D."/>
            <person name="Tindall B."/>
            <person name="Brambilla E."/>
            <person name="Klenk H.-P."/>
            <person name="Eisen J.A."/>
        </authorList>
    </citation>
    <scope>NUCLEOTIDE SEQUENCE [LARGE SCALE GENOMIC DNA]</scope>
    <source>
        <strain evidence="4">DSM 18603</strain>
    </source>
</reference>
<evidence type="ECO:0000259" key="3">
    <source>
        <dbReference type="Pfam" id="PF16344"/>
    </source>
</evidence>
<dbReference type="EMBL" id="CM001403">
    <property type="protein sequence ID" value="EHQ24872.1"/>
    <property type="molecule type" value="Genomic_DNA"/>
</dbReference>
<dbReference type="Gene3D" id="3.55.50.30">
    <property type="match status" value="1"/>
</dbReference>
<keyword evidence="1" id="KW-0472">Membrane</keyword>
<dbReference type="PIRSF" id="PIRSF018266">
    <property type="entry name" value="FecR"/>
    <property type="match status" value="1"/>
</dbReference>
<dbReference type="InterPro" id="IPR006860">
    <property type="entry name" value="FecR"/>
</dbReference>
<feature type="transmembrane region" description="Helical" evidence="1">
    <location>
        <begin position="74"/>
        <end position="94"/>
    </location>
</feature>
<feature type="domain" description="FecR protein" evidence="2">
    <location>
        <begin position="108"/>
        <end position="203"/>
    </location>
</feature>
<dbReference type="eggNOG" id="COG3712">
    <property type="taxonomic scope" value="Bacteria"/>
</dbReference>
<sequence>MRKRNFKTLLRKYAKRKLNEIDTQLVDGWYDSFGYAENVKPLQNEKTAVRIESQLRGALDQHIAQKKQVRQLNFWPYAAAASLFLGVLFTFLHYRSSQAPDLRLAFDIVKTSKGELKKVKLPDSSEVWMNAGSVLHYTSATFNQHRIIYLDEGEAFFQVTKDPKHPFEVYTSKLHTRVLGTSFNVKAYGKLHYTSVLVKTGHVRVTVKNMEPGAVITASQGLVYNNITGLLQRNDLPAEESGSWVNGITMLHEASFDELALVFYNRYKQKLSSTNPDVLKYHYTITLLQNKSVESALKLICNIHNNQYRRKENELIIY</sequence>
<keyword evidence="1" id="KW-1133">Transmembrane helix</keyword>
<gene>
    <name evidence="4" type="ORF">Mucpa_0691</name>
</gene>
<evidence type="ECO:0000313" key="4">
    <source>
        <dbReference type="EMBL" id="EHQ24872.1"/>
    </source>
</evidence>
<dbReference type="InterPro" id="IPR032508">
    <property type="entry name" value="FecR_C"/>
</dbReference>
<dbReference type="STRING" id="714943.Mucpa_0691"/>
<dbReference type="GO" id="GO:0016989">
    <property type="term" value="F:sigma factor antagonist activity"/>
    <property type="evidence" value="ECO:0007669"/>
    <property type="project" value="TreeGrafter"/>
</dbReference>
<proteinExistence type="predicted"/>
<feature type="domain" description="Protein FecR C-terminal" evidence="3">
    <location>
        <begin position="251"/>
        <end position="317"/>
    </location>
</feature>
<dbReference type="Pfam" id="PF04773">
    <property type="entry name" value="FecR"/>
    <property type="match status" value="1"/>
</dbReference>
<keyword evidence="1" id="KW-0812">Transmembrane</keyword>
<dbReference type="RefSeq" id="WP_008504464.1">
    <property type="nucleotide sequence ID" value="NZ_CM001403.1"/>
</dbReference>
<evidence type="ECO:0000259" key="2">
    <source>
        <dbReference type="Pfam" id="PF04773"/>
    </source>
</evidence>
<accession>H1Y6C4</accession>
<keyword evidence="5" id="KW-1185">Reference proteome</keyword>